<keyword evidence="2" id="KW-1185">Reference proteome</keyword>
<organism evidence="1 2">
    <name type="scientific">Paragonimus westermani</name>
    <dbReference type="NCBI Taxonomy" id="34504"/>
    <lineage>
        <taxon>Eukaryota</taxon>
        <taxon>Metazoa</taxon>
        <taxon>Spiralia</taxon>
        <taxon>Lophotrochozoa</taxon>
        <taxon>Platyhelminthes</taxon>
        <taxon>Trematoda</taxon>
        <taxon>Digenea</taxon>
        <taxon>Plagiorchiida</taxon>
        <taxon>Troglotremata</taxon>
        <taxon>Troglotrematidae</taxon>
        <taxon>Paragonimus</taxon>
    </lineage>
</organism>
<gene>
    <name evidence="1" type="ORF">DEA37_0008922</name>
</gene>
<name>A0A5J4P1A1_9TREM</name>
<evidence type="ECO:0000313" key="1">
    <source>
        <dbReference type="EMBL" id="KAA3681581.1"/>
    </source>
</evidence>
<evidence type="ECO:0000313" key="2">
    <source>
        <dbReference type="Proteomes" id="UP000324629"/>
    </source>
</evidence>
<dbReference type="PROSITE" id="PS51257">
    <property type="entry name" value="PROKAR_LIPOPROTEIN"/>
    <property type="match status" value="1"/>
</dbReference>
<dbReference type="EMBL" id="QNGE01000171">
    <property type="protein sequence ID" value="KAA3681581.1"/>
    <property type="molecule type" value="Genomic_DNA"/>
</dbReference>
<dbReference type="Proteomes" id="UP000324629">
    <property type="component" value="Unassembled WGS sequence"/>
</dbReference>
<accession>A0A5J4P1A1</accession>
<reference evidence="1 2" key="1">
    <citation type="journal article" date="2019" name="Gigascience">
        <title>Whole-genome sequence of the oriental lung fluke Paragonimus westermani.</title>
        <authorList>
            <person name="Oey H."/>
            <person name="Zakrzewski M."/>
            <person name="Narain K."/>
            <person name="Devi K.R."/>
            <person name="Agatsuma T."/>
            <person name="Nawaratna S."/>
            <person name="Gobert G.N."/>
            <person name="Jones M.K."/>
            <person name="Ragan M.A."/>
            <person name="McManus D.P."/>
            <person name="Krause L."/>
        </authorList>
    </citation>
    <scope>NUCLEOTIDE SEQUENCE [LARGE SCALE GENOMIC DNA]</scope>
    <source>
        <strain evidence="1 2">IND2009</strain>
    </source>
</reference>
<sequence>MAFYSRMVIMMTLVGAHLCFISFFYACSLPIFVYIPFSIRFVIVHTDVVITVMHIRSHTILIVFCATVRQAGAVIVDHVDRFQFVLSFCDRSHLSVRSAVFTGCRNVLFSRRHFVCLLITSAKSNNTSSFFVLSFVQWRVSQVRSLIHIF</sequence>
<dbReference type="AlphaFoldDB" id="A0A5J4P1A1"/>
<proteinExistence type="predicted"/>
<comment type="caution">
    <text evidence="1">The sequence shown here is derived from an EMBL/GenBank/DDBJ whole genome shotgun (WGS) entry which is preliminary data.</text>
</comment>
<protein>
    <submittedName>
        <fullName evidence="1">Uncharacterized protein</fullName>
    </submittedName>
</protein>